<proteinExistence type="predicted"/>
<accession>A0A177MRG0</accession>
<dbReference type="OrthoDB" id="8906462at2"/>
<evidence type="ECO:0000313" key="1">
    <source>
        <dbReference type="EMBL" id="OAI07964.1"/>
    </source>
</evidence>
<dbReference type="Proteomes" id="UP000078090">
    <property type="component" value="Unassembled WGS sequence"/>
</dbReference>
<comment type="caution">
    <text evidence="1">The sequence shown here is derived from an EMBL/GenBank/DDBJ whole genome shotgun (WGS) entry which is preliminary data.</text>
</comment>
<protein>
    <recommendedName>
        <fullName evidence="3">DUF2845 domain-containing protein</fullName>
    </recommendedName>
</protein>
<dbReference type="InterPro" id="IPR021268">
    <property type="entry name" value="DUF2845"/>
</dbReference>
<name>A0A177MRG0_METMH</name>
<dbReference type="Pfam" id="PF11006">
    <property type="entry name" value="DUF2845"/>
    <property type="match status" value="1"/>
</dbReference>
<dbReference type="RefSeq" id="WP_064007422.1">
    <property type="nucleotide sequence ID" value="NZ_LUUG01000049.1"/>
</dbReference>
<gene>
    <name evidence="1" type="ORF">A1332_00795</name>
</gene>
<reference evidence="1 2" key="1">
    <citation type="submission" date="2016-03" db="EMBL/GenBank/DDBJ databases">
        <authorList>
            <person name="Ploux O."/>
        </authorList>
    </citation>
    <scope>NUCLEOTIDE SEQUENCE [LARGE SCALE GENOMIC DNA]</scope>
    <source>
        <strain evidence="1 2">R-45363</strain>
    </source>
</reference>
<organism evidence="1 2">
    <name type="scientific">Methylomonas methanica</name>
    <dbReference type="NCBI Taxonomy" id="421"/>
    <lineage>
        <taxon>Bacteria</taxon>
        <taxon>Pseudomonadati</taxon>
        <taxon>Pseudomonadota</taxon>
        <taxon>Gammaproteobacteria</taxon>
        <taxon>Methylococcales</taxon>
        <taxon>Methylococcaceae</taxon>
        <taxon>Methylomonas</taxon>
    </lineage>
</organism>
<evidence type="ECO:0000313" key="2">
    <source>
        <dbReference type="Proteomes" id="UP000078090"/>
    </source>
</evidence>
<evidence type="ECO:0008006" key="3">
    <source>
        <dbReference type="Google" id="ProtNLM"/>
    </source>
</evidence>
<dbReference type="EMBL" id="LUUG01000049">
    <property type="protein sequence ID" value="OAI07964.1"/>
    <property type="molecule type" value="Genomic_DNA"/>
</dbReference>
<sequence>MASPPIRGILLTLGLLAFAGDAFALRCGHKLVQVGDYKSEVLEKCGEPDSVEQRRAIRGSRLRHPYGALEIDQFEEVLIEEWIYNFGPRKFQQLLEFEDGELKKIRNLSYGY</sequence>
<dbReference type="AlphaFoldDB" id="A0A177MRG0"/>